<dbReference type="PROSITE" id="PS00122">
    <property type="entry name" value="CARBOXYLESTERASE_B_1"/>
    <property type="match status" value="1"/>
</dbReference>
<evidence type="ECO:0000259" key="7">
    <source>
        <dbReference type="Pfam" id="PF00135"/>
    </source>
</evidence>
<dbReference type="Gene3D" id="3.40.50.1820">
    <property type="entry name" value="alpha/beta hydrolase"/>
    <property type="match status" value="1"/>
</dbReference>
<gene>
    <name evidence="9" type="primary">LOC114249897</name>
</gene>
<evidence type="ECO:0000256" key="1">
    <source>
        <dbReference type="ARBA" id="ARBA00005964"/>
    </source>
</evidence>
<dbReference type="GeneID" id="114249897"/>
<reference evidence="9" key="1">
    <citation type="submission" date="2025-08" db="UniProtKB">
        <authorList>
            <consortium name="RefSeq"/>
        </authorList>
    </citation>
    <scope>IDENTIFICATION</scope>
    <source>
        <tissue evidence="9">Silk gland</tissue>
    </source>
</reference>
<dbReference type="SUPFAM" id="SSF53474">
    <property type="entry name" value="alpha/beta-Hydrolases"/>
    <property type="match status" value="1"/>
</dbReference>
<keyword evidence="6" id="KW-0732">Signal</keyword>
<dbReference type="RefSeq" id="XP_028039398.1">
    <property type="nucleotide sequence ID" value="XM_028183597.1"/>
</dbReference>
<sequence>MSNTFYLITVLILVLNTINAKVIITSNGPVRGSLVTHENVSYIAYRGIPYAENPTGALRFQPPVPKKKWTHVLNASSNGPVCIQPEGAYKKHQMGEDCLRINVYVPVKKTNTSLLPVFAFIHGGAYRILSKDSDVIYDPYFFMKKGIIVVTMNYRLGALGFLSLKTPGASGNNGLKDLVLALQWVKENICKFGGDSTKITVGGNSSGSSMANYLLLSRKTTALIHRVIMFSGSALNFRFLQRYPIENARELASGLGLSINDTDILLQNLKTVNPFDIVDAQENMYKKSRNPIITFAPFVPTIESDSADAFLTEDPTSMVKKGVIQNVPVLAGINSLEGITFYHKIVNNKTLLNDLENNIHLTVPNDIEYPRNSTEFRNLVQSIKELYFNSTDTSALNKYFRIFSDIAFTHKVDYFIYLHKRNPQSNKVFYYEFDFDGDLNWGKLYHDIQYPGTCHSDELGYLFVTNATKENLKTLDNKSRHVLNIMVSVMSNFIKFGNPTPSCDMGICWTESNCSRNHIVLKEIPVLKNNSPYPERFTFWSEVYKQFYKYVRDGGKLTKILA</sequence>
<dbReference type="InterPro" id="IPR029058">
    <property type="entry name" value="AB_hydrolase_fold"/>
</dbReference>
<keyword evidence="3 6" id="KW-0378">Hydrolase</keyword>
<protein>
    <recommendedName>
        <fullName evidence="6">Carboxylic ester hydrolase</fullName>
        <ecNumber evidence="6">3.1.1.-</ecNumber>
    </recommendedName>
</protein>
<evidence type="ECO:0000256" key="4">
    <source>
        <dbReference type="ARBA" id="ARBA00023157"/>
    </source>
</evidence>
<dbReference type="EC" id="3.1.1.-" evidence="6"/>
<dbReference type="PANTHER" id="PTHR43142">
    <property type="entry name" value="CARBOXYLIC ESTER HYDROLASE"/>
    <property type="match status" value="1"/>
</dbReference>
<feature type="chain" id="PRO_5027132994" description="Carboxylic ester hydrolase" evidence="6">
    <location>
        <begin position="21"/>
        <end position="562"/>
    </location>
</feature>
<evidence type="ECO:0000256" key="2">
    <source>
        <dbReference type="ARBA" id="ARBA00022487"/>
    </source>
</evidence>
<dbReference type="KEGG" id="bman:114249897"/>
<feature type="domain" description="Carboxylesterase type B" evidence="7">
    <location>
        <begin position="21"/>
        <end position="512"/>
    </location>
</feature>
<evidence type="ECO:0000313" key="8">
    <source>
        <dbReference type="Proteomes" id="UP000504629"/>
    </source>
</evidence>
<keyword evidence="2" id="KW-0719">Serine esterase</keyword>
<dbReference type="InterPro" id="IPR002018">
    <property type="entry name" value="CarbesteraseB"/>
</dbReference>
<keyword evidence="8" id="KW-1185">Reference proteome</keyword>
<dbReference type="InterPro" id="IPR019826">
    <property type="entry name" value="Carboxylesterase_B_AS"/>
</dbReference>
<feature type="signal peptide" evidence="6">
    <location>
        <begin position="1"/>
        <end position="20"/>
    </location>
</feature>
<dbReference type="OrthoDB" id="19653at2759"/>
<dbReference type="PANTHER" id="PTHR43142:SF1">
    <property type="entry name" value="CARBOXYLIC ESTER HYDROLASE"/>
    <property type="match status" value="1"/>
</dbReference>
<dbReference type="Proteomes" id="UP000504629">
    <property type="component" value="Unplaced"/>
</dbReference>
<evidence type="ECO:0000313" key="9">
    <source>
        <dbReference type="RefSeq" id="XP_028039398.1"/>
    </source>
</evidence>
<evidence type="ECO:0000256" key="6">
    <source>
        <dbReference type="RuleBase" id="RU361235"/>
    </source>
</evidence>
<evidence type="ECO:0000256" key="3">
    <source>
        <dbReference type="ARBA" id="ARBA00022801"/>
    </source>
</evidence>
<dbReference type="Pfam" id="PF00135">
    <property type="entry name" value="COesterase"/>
    <property type="match status" value="1"/>
</dbReference>
<proteinExistence type="inferred from homology"/>
<keyword evidence="4" id="KW-1015">Disulfide bond</keyword>
<comment type="similarity">
    <text evidence="1 6">Belongs to the type-B carboxylesterase/lipase family.</text>
</comment>
<dbReference type="GO" id="GO:0052689">
    <property type="term" value="F:carboxylic ester hydrolase activity"/>
    <property type="evidence" value="ECO:0007669"/>
    <property type="project" value="UniProtKB-KW"/>
</dbReference>
<evidence type="ECO:0000256" key="5">
    <source>
        <dbReference type="ARBA" id="ARBA00023180"/>
    </source>
</evidence>
<accession>A0A6J2KCM1</accession>
<dbReference type="AlphaFoldDB" id="A0A6J2KCM1"/>
<organism evidence="8 9">
    <name type="scientific">Bombyx mandarina</name>
    <name type="common">Wild silk moth</name>
    <name type="synonym">Wild silkworm</name>
    <dbReference type="NCBI Taxonomy" id="7092"/>
    <lineage>
        <taxon>Eukaryota</taxon>
        <taxon>Metazoa</taxon>
        <taxon>Ecdysozoa</taxon>
        <taxon>Arthropoda</taxon>
        <taxon>Hexapoda</taxon>
        <taxon>Insecta</taxon>
        <taxon>Pterygota</taxon>
        <taxon>Neoptera</taxon>
        <taxon>Endopterygota</taxon>
        <taxon>Lepidoptera</taxon>
        <taxon>Glossata</taxon>
        <taxon>Ditrysia</taxon>
        <taxon>Bombycoidea</taxon>
        <taxon>Bombycidae</taxon>
        <taxon>Bombycinae</taxon>
        <taxon>Bombyx</taxon>
    </lineage>
</organism>
<name>A0A6J2KCM1_BOMMA</name>
<keyword evidence="5" id="KW-0325">Glycoprotein</keyword>